<reference evidence="1 2" key="1">
    <citation type="journal article" date="2015" name="Stand. Genomic Sci.">
        <title>Genomic Encyclopedia of Bacterial and Archaeal Type Strains, Phase III: the genomes of soil and plant-associated and newly described type strains.</title>
        <authorList>
            <person name="Whitman W.B."/>
            <person name="Woyke T."/>
            <person name="Klenk H.P."/>
            <person name="Zhou Y."/>
            <person name="Lilburn T.G."/>
            <person name="Beck B.J."/>
            <person name="De Vos P."/>
            <person name="Vandamme P."/>
            <person name="Eisen J.A."/>
            <person name="Garrity G."/>
            <person name="Hugenholtz P."/>
            <person name="Kyrpides N.C."/>
        </authorList>
    </citation>
    <scope>NUCLEOTIDE SEQUENCE [LARGE SCALE GENOMIC DNA]</scope>
    <source>
        <strain evidence="1 2">CGMCC 1.5364</strain>
    </source>
</reference>
<dbReference type="EMBL" id="VLKU01000004">
    <property type="protein sequence ID" value="TWI35192.1"/>
    <property type="molecule type" value="Genomic_DNA"/>
</dbReference>
<proteinExistence type="predicted"/>
<protein>
    <submittedName>
        <fullName evidence="1">Uncharacterized protein</fullName>
    </submittedName>
</protein>
<name>A0A562NSL5_9RHOB</name>
<evidence type="ECO:0000313" key="2">
    <source>
        <dbReference type="Proteomes" id="UP000316225"/>
    </source>
</evidence>
<gene>
    <name evidence="1" type="ORF">IQ24_01702</name>
</gene>
<organism evidence="1 2">
    <name type="scientific">Paracoccus sulfuroxidans</name>
    <dbReference type="NCBI Taxonomy" id="384678"/>
    <lineage>
        <taxon>Bacteria</taxon>
        <taxon>Pseudomonadati</taxon>
        <taxon>Pseudomonadota</taxon>
        <taxon>Alphaproteobacteria</taxon>
        <taxon>Rhodobacterales</taxon>
        <taxon>Paracoccaceae</taxon>
        <taxon>Paracoccus</taxon>
    </lineage>
</organism>
<dbReference type="Proteomes" id="UP000316225">
    <property type="component" value="Unassembled WGS sequence"/>
</dbReference>
<sequence>MLRLLSHGAQERYLSRIEVQKILRTVEQLPIVEQHGKLLRASQLRGQIGCTVPEAFALYLGGVITPTCRIIGINGIGAILFDVDKIRSVQQAGVRDFISFAAACNALNLHYSVLRALIAQGYIKIEVRKNPDTGYSCAMINAESLGLFRSRFITLIELAKVLRRKAAALSADLADLGVFSVLSGDHRTPIYERSKLPDLSPLSSRCSKLVSTVIRAPEPPPDIPWT</sequence>
<evidence type="ECO:0000313" key="1">
    <source>
        <dbReference type="EMBL" id="TWI35192.1"/>
    </source>
</evidence>
<accession>A0A562NSL5</accession>
<dbReference type="AlphaFoldDB" id="A0A562NSL5"/>
<keyword evidence="2" id="KW-1185">Reference proteome</keyword>
<comment type="caution">
    <text evidence="1">The sequence shown here is derived from an EMBL/GenBank/DDBJ whole genome shotgun (WGS) entry which is preliminary data.</text>
</comment>